<evidence type="ECO:0000256" key="8">
    <source>
        <dbReference type="RuleBase" id="RU363032"/>
    </source>
</evidence>
<protein>
    <submittedName>
        <fullName evidence="10">Amino acid ABC transporter membrane protein 1, PAAT family</fullName>
    </submittedName>
</protein>
<dbReference type="GO" id="GO:0022857">
    <property type="term" value="F:transmembrane transporter activity"/>
    <property type="evidence" value="ECO:0007669"/>
    <property type="project" value="InterPro"/>
</dbReference>
<feature type="domain" description="ABC transmembrane type-1" evidence="9">
    <location>
        <begin position="20"/>
        <end position="218"/>
    </location>
</feature>
<evidence type="ECO:0000256" key="6">
    <source>
        <dbReference type="ARBA" id="ARBA00022989"/>
    </source>
</evidence>
<evidence type="ECO:0000259" key="9">
    <source>
        <dbReference type="PROSITE" id="PS50928"/>
    </source>
</evidence>
<feature type="transmembrane region" description="Helical" evidence="8">
    <location>
        <begin position="199"/>
        <end position="219"/>
    </location>
</feature>
<feature type="transmembrane region" description="Helical" evidence="8">
    <location>
        <begin position="20"/>
        <end position="42"/>
    </location>
</feature>
<dbReference type="InterPro" id="IPR010065">
    <property type="entry name" value="AA_ABC_transptr_permease_3TM"/>
</dbReference>
<dbReference type="InterPro" id="IPR043429">
    <property type="entry name" value="ArtM/GltK/GlnP/TcyL/YhdX-like"/>
</dbReference>
<evidence type="ECO:0000256" key="4">
    <source>
        <dbReference type="ARBA" id="ARBA00022692"/>
    </source>
</evidence>
<dbReference type="CDD" id="cd06261">
    <property type="entry name" value="TM_PBP2"/>
    <property type="match status" value="1"/>
</dbReference>
<dbReference type="AlphaFoldDB" id="A0A1H8XW78"/>
<organism evidence="10 11">
    <name type="scientific">Propionispora vibrioides</name>
    <dbReference type="NCBI Taxonomy" id="112903"/>
    <lineage>
        <taxon>Bacteria</taxon>
        <taxon>Bacillati</taxon>
        <taxon>Bacillota</taxon>
        <taxon>Negativicutes</taxon>
        <taxon>Selenomonadales</taxon>
        <taxon>Sporomusaceae</taxon>
        <taxon>Propionispora</taxon>
    </lineage>
</organism>
<dbReference type="OrthoDB" id="9787841at2"/>
<name>A0A1H8XW78_9FIRM</name>
<keyword evidence="6 8" id="KW-1133">Transmembrane helix</keyword>
<feature type="transmembrane region" description="Helical" evidence="8">
    <location>
        <begin position="170"/>
        <end position="193"/>
    </location>
</feature>
<keyword evidence="3" id="KW-1003">Cell membrane</keyword>
<dbReference type="Gene3D" id="1.10.3720.10">
    <property type="entry name" value="MetI-like"/>
    <property type="match status" value="1"/>
</dbReference>
<accession>A0A1H8XW78</accession>
<sequence>MRPFDPLFIIEVIPDLLPYLWVTLAVVVGSVVLGTLFGFVLAAAKLSSRRLYRLLGDGYTCVIRCTPAVILLFIVFYGLPKFFLEVFDYDINEFNKMFFVIITFTLLFAASISEVIRSAYLAIDKGQYEAAVSVGLTPLQAFYRIVLPQGTIIALPNFTNSFITLLKEGALAYTIGLIDLLGAGNLIIARNYGSYALEIYLALSAIYWGMAILFEKALFGLESRLSRYKKTRSA</sequence>
<feature type="transmembrane region" description="Helical" evidence="8">
    <location>
        <begin position="97"/>
        <end position="116"/>
    </location>
</feature>
<comment type="similarity">
    <text evidence="8">Belongs to the binding-protein-dependent transport system permease family.</text>
</comment>
<evidence type="ECO:0000256" key="1">
    <source>
        <dbReference type="ARBA" id="ARBA00004651"/>
    </source>
</evidence>
<comment type="subcellular location">
    <subcellularLocation>
        <location evidence="1 8">Cell membrane</location>
        <topology evidence="1 8">Multi-pass membrane protein</topology>
    </subcellularLocation>
</comment>
<dbReference type="EMBL" id="FODY01000031">
    <property type="protein sequence ID" value="SEP44135.1"/>
    <property type="molecule type" value="Genomic_DNA"/>
</dbReference>
<keyword evidence="7 8" id="KW-0472">Membrane</keyword>
<evidence type="ECO:0000256" key="5">
    <source>
        <dbReference type="ARBA" id="ARBA00022970"/>
    </source>
</evidence>
<evidence type="ECO:0000256" key="3">
    <source>
        <dbReference type="ARBA" id="ARBA00022475"/>
    </source>
</evidence>
<dbReference type="GO" id="GO:0043190">
    <property type="term" value="C:ATP-binding cassette (ABC) transporter complex"/>
    <property type="evidence" value="ECO:0007669"/>
    <property type="project" value="InterPro"/>
</dbReference>
<reference evidence="10 11" key="1">
    <citation type="submission" date="2016-10" db="EMBL/GenBank/DDBJ databases">
        <authorList>
            <person name="de Groot N.N."/>
        </authorList>
    </citation>
    <scope>NUCLEOTIDE SEQUENCE [LARGE SCALE GENOMIC DNA]</scope>
    <source>
        <strain evidence="10 11">DSM 13305</strain>
    </source>
</reference>
<dbReference type="PROSITE" id="PS50928">
    <property type="entry name" value="ABC_TM1"/>
    <property type="match status" value="1"/>
</dbReference>
<keyword evidence="5" id="KW-0029">Amino-acid transport</keyword>
<dbReference type="Proteomes" id="UP000198847">
    <property type="component" value="Unassembled WGS sequence"/>
</dbReference>
<keyword evidence="11" id="KW-1185">Reference proteome</keyword>
<dbReference type="GO" id="GO:0006865">
    <property type="term" value="P:amino acid transport"/>
    <property type="evidence" value="ECO:0007669"/>
    <property type="project" value="UniProtKB-KW"/>
</dbReference>
<evidence type="ECO:0000313" key="10">
    <source>
        <dbReference type="EMBL" id="SEP44135.1"/>
    </source>
</evidence>
<dbReference type="SUPFAM" id="SSF161098">
    <property type="entry name" value="MetI-like"/>
    <property type="match status" value="1"/>
</dbReference>
<gene>
    <name evidence="10" type="ORF">SAMN04490178_13146</name>
</gene>
<dbReference type="RefSeq" id="WP_091751313.1">
    <property type="nucleotide sequence ID" value="NZ_FODY01000031.1"/>
</dbReference>
<feature type="transmembrane region" description="Helical" evidence="8">
    <location>
        <begin position="54"/>
        <end position="77"/>
    </location>
</feature>
<keyword evidence="2 8" id="KW-0813">Transport</keyword>
<dbReference type="InterPro" id="IPR000515">
    <property type="entry name" value="MetI-like"/>
</dbReference>
<dbReference type="PANTHER" id="PTHR30614">
    <property type="entry name" value="MEMBRANE COMPONENT OF AMINO ACID ABC TRANSPORTER"/>
    <property type="match status" value="1"/>
</dbReference>
<proteinExistence type="inferred from homology"/>
<dbReference type="NCBIfam" id="TIGR01726">
    <property type="entry name" value="HEQRo_perm_3TM"/>
    <property type="match status" value="1"/>
</dbReference>
<evidence type="ECO:0000256" key="2">
    <source>
        <dbReference type="ARBA" id="ARBA00022448"/>
    </source>
</evidence>
<evidence type="ECO:0000313" key="11">
    <source>
        <dbReference type="Proteomes" id="UP000198847"/>
    </source>
</evidence>
<dbReference type="STRING" id="112903.SAMN04490178_13146"/>
<dbReference type="Pfam" id="PF00528">
    <property type="entry name" value="BPD_transp_1"/>
    <property type="match status" value="1"/>
</dbReference>
<dbReference type="InterPro" id="IPR035906">
    <property type="entry name" value="MetI-like_sf"/>
</dbReference>
<evidence type="ECO:0000256" key="7">
    <source>
        <dbReference type="ARBA" id="ARBA00023136"/>
    </source>
</evidence>
<keyword evidence="4 8" id="KW-0812">Transmembrane</keyword>
<dbReference type="PANTHER" id="PTHR30614:SF0">
    <property type="entry name" value="L-CYSTINE TRANSPORT SYSTEM PERMEASE PROTEIN TCYL"/>
    <property type="match status" value="1"/>
</dbReference>